<evidence type="ECO:0000256" key="2">
    <source>
        <dbReference type="ARBA" id="ARBA00004123"/>
    </source>
</evidence>
<dbReference type="GO" id="GO:0061630">
    <property type="term" value="F:ubiquitin protein ligase activity"/>
    <property type="evidence" value="ECO:0007669"/>
    <property type="project" value="UniProtKB-EC"/>
</dbReference>
<dbReference type="Gene3D" id="2.30.30.380">
    <property type="entry name" value="Zn-finger domain of Sec23/24"/>
    <property type="match status" value="1"/>
</dbReference>
<evidence type="ECO:0000256" key="4">
    <source>
        <dbReference type="ARBA" id="ARBA00022679"/>
    </source>
</evidence>
<protein>
    <recommendedName>
        <fullName evidence="3">RING-type E3 ubiquitin transferase</fullName>
        <ecNumber evidence="3">2.3.2.27</ecNumber>
    </recommendedName>
</protein>
<evidence type="ECO:0000313" key="14">
    <source>
        <dbReference type="EMBL" id="KAF0723317.1"/>
    </source>
</evidence>
<evidence type="ECO:0000256" key="7">
    <source>
        <dbReference type="ARBA" id="ARBA00022771"/>
    </source>
</evidence>
<keyword evidence="12" id="KW-0175">Coiled coil</keyword>
<keyword evidence="5" id="KW-0479">Metal-binding</keyword>
<dbReference type="PROSITE" id="PS01358">
    <property type="entry name" value="ZF_RANBP2_1"/>
    <property type="match status" value="1"/>
</dbReference>
<dbReference type="PROSITE" id="PS50089">
    <property type="entry name" value="ZF_RING_2"/>
    <property type="match status" value="1"/>
</dbReference>
<dbReference type="EMBL" id="VJMJ01000310">
    <property type="protein sequence ID" value="KAF0723317.1"/>
    <property type="molecule type" value="Genomic_DNA"/>
</dbReference>
<evidence type="ECO:0000256" key="1">
    <source>
        <dbReference type="ARBA" id="ARBA00000900"/>
    </source>
</evidence>
<sequence>MSATAVVLPAHYQCPLCLDLLSSPVQLPCCRKHLCLACFEQAIQVTSTDCAFCRRRIVGFARRQSKKVDETFWAEIQAQTAGMESYTFEADRTITTAAPGELHSYYEKQIEELEQERKAREEEALAATLRFLESERGDTGEDLTATIRFLETEKERATSPQSPEHSPDGAKPVYSIFLGKKARPPLKTLKMAPKKIKKAPFKASSVKKKGWACPSCTYLNWSHITHCAMCHTRAIP</sequence>
<dbReference type="EC" id="2.3.2.27" evidence="3"/>
<dbReference type="AlphaFoldDB" id="A0A6G0W825"/>
<evidence type="ECO:0000256" key="12">
    <source>
        <dbReference type="SAM" id="Coils"/>
    </source>
</evidence>
<keyword evidence="10" id="KW-0539">Nucleus</keyword>
<proteinExistence type="predicted"/>
<evidence type="ECO:0000259" key="13">
    <source>
        <dbReference type="PROSITE" id="PS50089"/>
    </source>
</evidence>
<dbReference type="InterPro" id="IPR036443">
    <property type="entry name" value="Znf_RanBP2_sf"/>
</dbReference>
<dbReference type="GO" id="GO:0005634">
    <property type="term" value="C:nucleus"/>
    <property type="evidence" value="ECO:0007669"/>
    <property type="project" value="UniProtKB-SubCell"/>
</dbReference>
<evidence type="ECO:0000256" key="5">
    <source>
        <dbReference type="ARBA" id="ARBA00022723"/>
    </source>
</evidence>
<gene>
    <name evidence="14" type="ORF">Ae201684_017756</name>
</gene>
<dbReference type="Gene3D" id="3.30.40.10">
    <property type="entry name" value="Zinc/RING finger domain, C3HC4 (zinc finger)"/>
    <property type="match status" value="1"/>
</dbReference>
<feature type="coiled-coil region" evidence="12">
    <location>
        <begin position="103"/>
        <end position="130"/>
    </location>
</feature>
<keyword evidence="4" id="KW-0808">Transferase</keyword>
<keyword evidence="7 11" id="KW-0863">Zinc-finger</keyword>
<comment type="catalytic activity">
    <reaction evidence="1">
        <text>S-ubiquitinyl-[E2 ubiquitin-conjugating enzyme]-L-cysteine + [acceptor protein]-L-lysine = [E2 ubiquitin-conjugating enzyme]-L-cysteine + N(6)-ubiquitinyl-[acceptor protein]-L-lysine.</text>
        <dbReference type="EC" id="2.3.2.27"/>
    </reaction>
</comment>
<dbReference type="InterPro" id="IPR013083">
    <property type="entry name" value="Znf_RING/FYVE/PHD"/>
</dbReference>
<comment type="caution">
    <text evidence="14">The sequence shown here is derived from an EMBL/GenBank/DDBJ whole genome shotgun (WGS) entry which is preliminary data.</text>
</comment>
<evidence type="ECO:0000256" key="8">
    <source>
        <dbReference type="ARBA" id="ARBA00022786"/>
    </source>
</evidence>
<dbReference type="GO" id="GO:0006302">
    <property type="term" value="P:double-strand break repair"/>
    <property type="evidence" value="ECO:0007669"/>
    <property type="project" value="TreeGrafter"/>
</dbReference>
<keyword evidence="15" id="KW-1185">Reference proteome</keyword>
<keyword evidence="9" id="KW-0862">Zinc</keyword>
<dbReference type="Proteomes" id="UP000481153">
    <property type="component" value="Unassembled WGS sequence"/>
</dbReference>
<accession>A0A6G0W825</accession>
<dbReference type="PANTHER" id="PTHR23328:SF0">
    <property type="entry name" value="RING-TYPE DOMAIN-CONTAINING PROTEIN"/>
    <property type="match status" value="1"/>
</dbReference>
<evidence type="ECO:0000256" key="10">
    <source>
        <dbReference type="ARBA" id="ARBA00023242"/>
    </source>
</evidence>
<dbReference type="InterPro" id="IPR001841">
    <property type="entry name" value="Znf_RING"/>
</dbReference>
<keyword evidence="8" id="KW-0833">Ubl conjugation pathway</keyword>
<comment type="subcellular location">
    <subcellularLocation>
        <location evidence="2">Nucleus</location>
    </subcellularLocation>
</comment>
<dbReference type="VEuPathDB" id="FungiDB:AeMF1_002859"/>
<dbReference type="InterPro" id="IPR051657">
    <property type="entry name" value="RNF168/RNF169_E3_ubiq-ligase"/>
</dbReference>
<evidence type="ECO:0000313" key="15">
    <source>
        <dbReference type="Proteomes" id="UP000481153"/>
    </source>
</evidence>
<organism evidence="14 15">
    <name type="scientific">Aphanomyces euteiches</name>
    <dbReference type="NCBI Taxonomy" id="100861"/>
    <lineage>
        <taxon>Eukaryota</taxon>
        <taxon>Sar</taxon>
        <taxon>Stramenopiles</taxon>
        <taxon>Oomycota</taxon>
        <taxon>Saprolegniomycetes</taxon>
        <taxon>Saprolegniales</taxon>
        <taxon>Verrucalvaceae</taxon>
        <taxon>Aphanomyces</taxon>
    </lineage>
</organism>
<dbReference type="GO" id="GO:0031491">
    <property type="term" value="F:nucleosome binding"/>
    <property type="evidence" value="ECO:0007669"/>
    <property type="project" value="TreeGrafter"/>
</dbReference>
<evidence type="ECO:0000256" key="6">
    <source>
        <dbReference type="ARBA" id="ARBA00022763"/>
    </source>
</evidence>
<evidence type="ECO:0000256" key="9">
    <source>
        <dbReference type="ARBA" id="ARBA00022833"/>
    </source>
</evidence>
<dbReference type="InterPro" id="IPR001876">
    <property type="entry name" value="Znf_RanBP2"/>
</dbReference>
<dbReference type="SMART" id="SM00547">
    <property type="entry name" value="ZnF_RBZ"/>
    <property type="match status" value="1"/>
</dbReference>
<dbReference type="CDD" id="cd22249">
    <property type="entry name" value="UDM1_RNF168_RNF169-like"/>
    <property type="match status" value="1"/>
</dbReference>
<feature type="domain" description="RING-type" evidence="13">
    <location>
        <begin position="14"/>
        <end position="54"/>
    </location>
</feature>
<evidence type="ECO:0000256" key="3">
    <source>
        <dbReference type="ARBA" id="ARBA00012483"/>
    </source>
</evidence>
<name>A0A6G0W825_9STRA</name>
<keyword evidence="6" id="KW-0227">DNA damage</keyword>
<dbReference type="SUPFAM" id="SSF90209">
    <property type="entry name" value="Ran binding protein zinc finger-like"/>
    <property type="match status" value="1"/>
</dbReference>
<dbReference type="GO" id="GO:0008270">
    <property type="term" value="F:zinc ion binding"/>
    <property type="evidence" value="ECO:0007669"/>
    <property type="project" value="UniProtKB-KW"/>
</dbReference>
<dbReference type="PANTHER" id="PTHR23328">
    <property type="entry name" value="RING-TYPE DOMAIN-CONTAINING PROTEIN"/>
    <property type="match status" value="1"/>
</dbReference>
<dbReference type="SUPFAM" id="SSF57850">
    <property type="entry name" value="RING/U-box"/>
    <property type="match status" value="1"/>
</dbReference>
<evidence type="ECO:0000256" key="11">
    <source>
        <dbReference type="PROSITE-ProRule" id="PRU00175"/>
    </source>
</evidence>
<reference evidence="14 15" key="1">
    <citation type="submission" date="2019-07" db="EMBL/GenBank/DDBJ databases">
        <title>Genomics analysis of Aphanomyces spp. identifies a new class of oomycete effector associated with host adaptation.</title>
        <authorList>
            <person name="Gaulin E."/>
        </authorList>
    </citation>
    <scope>NUCLEOTIDE SEQUENCE [LARGE SCALE GENOMIC DNA]</scope>
    <source>
        <strain evidence="14 15">ATCC 201684</strain>
    </source>
</reference>
<dbReference type="GO" id="GO:0035861">
    <property type="term" value="C:site of double-strand break"/>
    <property type="evidence" value="ECO:0007669"/>
    <property type="project" value="TreeGrafter"/>
</dbReference>